<dbReference type="Pfam" id="PF01882">
    <property type="entry name" value="DUF58"/>
    <property type="match status" value="1"/>
</dbReference>
<evidence type="ECO:0000313" key="3">
    <source>
        <dbReference type="EMBL" id="KFI93973.1"/>
    </source>
</evidence>
<sequence length="412" mass="45287">MATQFVAASRFSKRRGRALKRMLKHYAHRIKHAFGAYVSPWGWAVGATAAISLSLFPVLGWHELLALGIVATVMLSAAIALSLGNTRFDAHIKASSQRVTVGDSMRIIVDINNTGKTATTHARGDLPLGETHERFTIPMLASGQSKRTELSFRTVSRAVLAVGPLRVRKGDPFGLIRHEKQLGERLTIFIHPKTVRLNTLNAGVPRDLEGQPSGHIVDDDLDFYGLREYTPGDDVRNVHWLSSAKAGSLMIRQYEATKRTDTSLTIGVDPNDYATAQEFEMAVSIHASIGVKCLFQDRPVFTHAGQSYTRPRNAMELLDQASGITPDREDNPNLAVNTLTHAPDASFYFFTVGSLKGLDHIKRMTKALPRSARCVVLQAHLGANRTIKQFNNFTLATVGELDDLPIIMGVLA</sequence>
<feature type="transmembrane region" description="Helical" evidence="1">
    <location>
        <begin position="64"/>
        <end position="83"/>
    </location>
</feature>
<protein>
    <recommendedName>
        <fullName evidence="2">DUF58 domain-containing protein</fullName>
    </recommendedName>
</protein>
<gene>
    <name evidence="3" type="ORF">BISA_0008</name>
</gene>
<proteinExistence type="predicted"/>
<dbReference type="RefSeq" id="WP_033889512.1">
    <property type="nucleotide sequence ID" value="NZ_JDUT01000002.1"/>
</dbReference>
<organism evidence="3 4">
    <name type="scientific">Bifidobacterium saguini DSM 23967</name>
    <dbReference type="NCBI Taxonomy" id="1437607"/>
    <lineage>
        <taxon>Bacteria</taxon>
        <taxon>Bacillati</taxon>
        <taxon>Actinomycetota</taxon>
        <taxon>Actinomycetes</taxon>
        <taxon>Bifidobacteriales</taxon>
        <taxon>Bifidobacteriaceae</taxon>
        <taxon>Bifidobacterium</taxon>
    </lineage>
</organism>
<dbReference type="PANTHER" id="PTHR34351:SF2">
    <property type="entry name" value="DUF58 DOMAIN-CONTAINING PROTEIN"/>
    <property type="match status" value="1"/>
</dbReference>
<dbReference type="STRING" id="1437607.BISA_0008"/>
<dbReference type="Proteomes" id="UP000029066">
    <property type="component" value="Unassembled WGS sequence"/>
</dbReference>
<dbReference type="AlphaFoldDB" id="A0A087DEM3"/>
<evidence type="ECO:0000256" key="1">
    <source>
        <dbReference type="SAM" id="Phobius"/>
    </source>
</evidence>
<dbReference type="OrthoDB" id="9812729at2"/>
<evidence type="ECO:0000259" key="2">
    <source>
        <dbReference type="Pfam" id="PF01882"/>
    </source>
</evidence>
<dbReference type="InterPro" id="IPR002881">
    <property type="entry name" value="DUF58"/>
</dbReference>
<evidence type="ECO:0000313" key="4">
    <source>
        <dbReference type="Proteomes" id="UP000029066"/>
    </source>
</evidence>
<reference evidence="3 4" key="1">
    <citation type="submission" date="2014-03" db="EMBL/GenBank/DDBJ databases">
        <title>Genomics of Bifidobacteria.</title>
        <authorList>
            <person name="Ventura M."/>
            <person name="Milani C."/>
            <person name="Lugli G.A."/>
        </authorList>
    </citation>
    <scope>NUCLEOTIDE SEQUENCE [LARGE SCALE GENOMIC DNA]</scope>
    <source>
        <strain evidence="3 4">DSM 23967</strain>
    </source>
</reference>
<keyword evidence="1" id="KW-1133">Transmembrane helix</keyword>
<keyword evidence="1" id="KW-0812">Transmembrane</keyword>
<accession>A0A087DEM3</accession>
<dbReference type="EMBL" id="JGZN01000003">
    <property type="protein sequence ID" value="KFI93973.1"/>
    <property type="molecule type" value="Genomic_DNA"/>
</dbReference>
<keyword evidence="1" id="KW-0472">Membrane</keyword>
<dbReference type="PANTHER" id="PTHR34351">
    <property type="entry name" value="SLR1927 PROTEIN-RELATED"/>
    <property type="match status" value="1"/>
</dbReference>
<comment type="caution">
    <text evidence="3">The sequence shown here is derived from an EMBL/GenBank/DDBJ whole genome shotgun (WGS) entry which is preliminary data.</text>
</comment>
<feature type="transmembrane region" description="Helical" evidence="1">
    <location>
        <begin position="34"/>
        <end position="58"/>
    </location>
</feature>
<feature type="domain" description="DUF58" evidence="2">
    <location>
        <begin position="226"/>
        <end position="290"/>
    </location>
</feature>
<name>A0A087DEM3_9BIFI</name>